<dbReference type="Proteomes" id="UP000029392">
    <property type="component" value="Unassembled WGS sequence"/>
</dbReference>
<dbReference type="AlphaFoldDB" id="A0A091B9Y6"/>
<protein>
    <recommendedName>
        <fullName evidence="4">ABC transporter domain-containing protein</fullName>
    </recommendedName>
</protein>
<proteinExistence type="predicted"/>
<dbReference type="STRING" id="1384054.N790_06530"/>
<dbReference type="OrthoDB" id="9815944at2"/>
<evidence type="ECO:0000256" key="2">
    <source>
        <dbReference type="ARBA" id="ARBA00022967"/>
    </source>
</evidence>
<feature type="domain" description="ABC transporter" evidence="4">
    <location>
        <begin position="31"/>
        <end position="99"/>
    </location>
</feature>
<comment type="caution">
    <text evidence="5">The sequence shown here is derived from an EMBL/GenBank/DDBJ whole genome shotgun (WGS) entry which is preliminary data.</text>
</comment>
<dbReference type="Gene3D" id="3.40.50.300">
    <property type="entry name" value="P-loop containing nucleotide triphosphate hydrolases"/>
    <property type="match status" value="1"/>
</dbReference>
<evidence type="ECO:0000259" key="4">
    <source>
        <dbReference type="Pfam" id="PF00005"/>
    </source>
</evidence>
<dbReference type="EMBL" id="AVCH01000152">
    <property type="protein sequence ID" value="KFN48312.1"/>
    <property type="molecule type" value="Genomic_DNA"/>
</dbReference>
<name>A0A091B9Y6_9GAMM</name>
<sequence length="112" mass="11398">MTTPTFRDLVLRAPDGRTLLESASDSLEPGFTGLVGANGAGKSTLLHTLAGLLPPASGVVCGGRVQLLAPQGPRQALAAALATLPELLHAAPSSTRREVARLLPRQADAALA</sequence>
<dbReference type="GO" id="GO:0005524">
    <property type="term" value="F:ATP binding"/>
    <property type="evidence" value="ECO:0007669"/>
    <property type="project" value="InterPro"/>
</dbReference>
<comment type="function">
    <text evidence="3">Part of the ABC transporter complex HmuTUV involved in hemin import. Responsible for energy coupling to the transport system.</text>
</comment>
<gene>
    <name evidence="5" type="ORF">N790_06530</name>
</gene>
<dbReference type="PANTHER" id="PTHR42794:SF1">
    <property type="entry name" value="HEMIN IMPORT ATP-BINDING PROTEIN HMUV"/>
    <property type="match status" value="1"/>
</dbReference>
<dbReference type="RefSeq" id="WP_156969988.1">
    <property type="nucleotide sequence ID" value="NZ_AVCH01000152.1"/>
</dbReference>
<feature type="non-terminal residue" evidence="5">
    <location>
        <position position="112"/>
    </location>
</feature>
<organism evidence="5 6">
    <name type="scientific">Arenimonas malthae CC-JY-1</name>
    <dbReference type="NCBI Taxonomy" id="1384054"/>
    <lineage>
        <taxon>Bacteria</taxon>
        <taxon>Pseudomonadati</taxon>
        <taxon>Pseudomonadota</taxon>
        <taxon>Gammaproteobacteria</taxon>
        <taxon>Lysobacterales</taxon>
        <taxon>Lysobacteraceae</taxon>
        <taxon>Arenimonas</taxon>
    </lineage>
</organism>
<reference evidence="5 6" key="1">
    <citation type="submission" date="2013-09" db="EMBL/GenBank/DDBJ databases">
        <title>Genome sequencing of Arenimonas malthae.</title>
        <authorList>
            <person name="Chen F."/>
            <person name="Wang G."/>
        </authorList>
    </citation>
    <scope>NUCLEOTIDE SEQUENCE [LARGE SCALE GENOMIC DNA]</scope>
    <source>
        <strain evidence="5 6">CC-JY-1</strain>
    </source>
</reference>
<dbReference type="PANTHER" id="PTHR42794">
    <property type="entry name" value="HEMIN IMPORT ATP-BINDING PROTEIN HMUV"/>
    <property type="match status" value="1"/>
</dbReference>
<evidence type="ECO:0000313" key="5">
    <source>
        <dbReference type="EMBL" id="KFN48312.1"/>
    </source>
</evidence>
<dbReference type="SUPFAM" id="SSF52540">
    <property type="entry name" value="P-loop containing nucleoside triphosphate hydrolases"/>
    <property type="match status" value="1"/>
</dbReference>
<dbReference type="GO" id="GO:0016887">
    <property type="term" value="F:ATP hydrolysis activity"/>
    <property type="evidence" value="ECO:0007669"/>
    <property type="project" value="InterPro"/>
</dbReference>
<evidence type="ECO:0000256" key="1">
    <source>
        <dbReference type="ARBA" id="ARBA00022448"/>
    </source>
</evidence>
<evidence type="ECO:0000256" key="3">
    <source>
        <dbReference type="ARBA" id="ARBA00037066"/>
    </source>
</evidence>
<dbReference type="InterPro" id="IPR027417">
    <property type="entry name" value="P-loop_NTPase"/>
</dbReference>
<accession>A0A091B9Y6</accession>
<dbReference type="Pfam" id="PF00005">
    <property type="entry name" value="ABC_tran"/>
    <property type="match status" value="1"/>
</dbReference>
<keyword evidence="2" id="KW-1278">Translocase</keyword>
<evidence type="ECO:0000313" key="6">
    <source>
        <dbReference type="Proteomes" id="UP000029392"/>
    </source>
</evidence>
<dbReference type="InterPro" id="IPR003439">
    <property type="entry name" value="ABC_transporter-like_ATP-bd"/>
</dbReference>
<keyword evidence="6" id="KW-1185">Reference proteome</keyword>
<keyword evidence="1" id="KW-0813">Transport</keyword>